<dbReference type="STRING" id="45351.A7S7D7"/>
<evidence type="ECO:0000313" key="5">
    <source>
        <dbReference type="Proteomes" id="UP000001593"/>
    </source>
</evidence>
<dbReference type="SMART" id="SM00993">
    <property type="entry name" value="YL1_C"/>
    <property type="match status" value="1"/>
</dbReference>
<reference evidence="4 5" key="1">
    <citation type="journal article" date="2007" name="Science">
        <title>Sea anemone genome reveals ancestral eumetazoan gene repertoire and genomic organization.</title>
        <authorList>
            <person name="Putnam N.H."/>
            <person name="Srivastava M."/>
            <person name="Hellsten U."/>
            <person name="Dirks B."/>
            <person name="Chapman J."/>
            <person name="Salamov A."/>
            <person name="Terry A."/>
            <person name="Shapiro H."/>
            <person name="Lindquist E."/>
            <person name="Kapitonov V.V."/>
            <person name="Jurka J."/>
            <person name="Genikhovich G."/>
            <person name="Grigoriev I.V."/>
            <person name="Lucas S.M."/>
            <person name="Steele R.E."/>
            <person name="Finnerty J.R."/>
            <person name="Technau U."/>
            <person name="Martindale M.Q."/>
            <person name="Rokhsar D.S."/>
        </authorList>
    </citation>
    <scope>NUCLEOTIDE SEQUENCE [LARGE SCALE GENOMIC DNA]</scope>
    <source>
        <strain evidence="5">CH2 X CH6</strain>
    </source>
</reference>
<dbReference type="OMA" id="IRESWAI"/>
<name>A7S7D7_NEMVE</name>
<comment type="similarity">
    <text evidence="1">Belongs to the VPS72/YL1 family.</text>
</comment>
<organism evidence="4 5">
    <name type="scientific">Nematostella vectensis</name>
    <name type="common">Starlet sea anemone</name>
    <dbReference type="NCBI Taxonomy" id="45351"/>
    <lineage>
        <taxon>Eukaryota</taxon>
        <taxon>Metazoa</taxon>
        <taxon>Cnidaria</taxon>
        <taxon>Anthozoa</taxon>
        <taxon>Hexacorallia</taxon>
        <taxon>Actiniaria</taxon>
        <taxon>Edwardsiidae</taxon>
        <taxon>Nematostella</taxon>
    </lineage>
</organism>
<evidence type="ECO:0000256" key="1">
    <source>
        <dbReference type="ARBA" id="ARBA00006832"/>
    </source>
</evidence>
<dbReference type="PANTHER" id="PTHR13275:SF4">
    <property type="entry name" value="VACUOLAR PROTEIN SORTING-ASSOCIATED PROTEIN 72 HOMOLOG"/>
    <property type="match status" value="1"/>
</dbReference>
<accession>A7S7D7</accession>
<dbReference type="EMBL" id="DS469592">
    <property type="protein sequence ID" value="EDO40380.1"/>
    <property type="molecule type" value="Genomic_DNA"/>
</dbReference>
<evidence type="ECO:0000256" key="2">
    <source>
        <dbReference type="ARBA" id="ARBA00020000"/>
    </source>
</evidence>
<dbReference type="PhylomeDB" id="A7S7D7"/>
<dbReference type="Proteomes" id="UP000001593">
    <property type="component" value="Unassembled WGS sequence"/>
</dbReference>
<protein>
    <recommendedName>
        <fullName evidence="2">Vacuolar protein sorting-associated protein 72 homolog</fullName>
    </recommendedName>
</protein>
<feature type="domain" description="Vps72/YL1 C-terminal" evidence="3">
    <location>
        <begin position="118"/>
        <end position="147"/>
    </location>
</feature>
<dbReference type="InterPro" id="IPR013272">
    <property type="entry name" value="Vps72/YL1_C"/>
</dbReference>
<dbReference type="eggNOG" id="KOG2897">
    <property type="taxonomic scope" value="Eukaryota"/>
</dbReference>
<dbReference type="InterPro" id="IPR046757">
    <property type="entry name" value="YL1_N"/>
</dbReference>
<proteinExistence type="inferred from homology"/>
<keyword evidence="5" id="KW-1185">Reference proteome</keyword>
<evidence type="ECO:0000259" key="3">
    <source>
        <dbReference type="SMART" id="SM00993"/>
    </source>
</evidence>
<dbReference type="AlphaFoldDB" id="A7S7D7"/>
<gene>
    <name evidence="4" type="ORF">NEMVEDRAFT_v1g107461</name>
</gene>
<dbReference type="PANTHER" id="PTHR13275">
    <property type="entry name" value="YL-1 PROTEIN TRANSCRIPTION FACTOR-LIKE 1"/>
    <property type="match status" value="1"/>
</dbReference>
<dbReference type="HOGENOM" id="CLU_1736073_0_0_1"/>
<feature type="non-terminal residue" evidence="4">
    <location>
        <position position="151"/>
    </location>
</feature>
<evidence type="ECO:0000313" key="4">
    <source>
        <dbReference type="EMBL" id="EDO40380.1"/>
    </source>
</evidence>
<dbReference type="InParanoid" id="A7S7D7"/>
<dbReference type="Pfam" id="PF05764">
    <property type="entry name" value="YL1"/>
    <property type="match status" value="1"/>
</dbReference>
<dbReference type="Pfam" id="PF08265">
    <property type="entry name" value="YL1_C"/>
    <property type="match status" value="1"/>
</dbReference>
<sequence length="151" mass="17772">MRRLTQEELLAEARITEEENTASLLAYQRHEADKKKTKIQKVTHKGPIIRFCSLSMPVIDMNEPIVHVDEIDKEEETQTKQNIDPTKRCCRNFMIFTDAKNFPDAYFPTKKPKYPQRTYCPVTGLPARYLDPITQLPYANAQAFRYIREKY</sequence>